<dbReference type="Gene3D" id="2.60.40.1250">
    <property type="entry name" value="Thiol:disulfide interchange protein DsbD, N-terminal domain"/>
    <property type="match status" value="1"/>
</dbReference>
<organism evidence="20 21">
    <name type="scientific">Methylophaga thalassica</name>
    <dbReference type="NCBI Taxonomy" id="40223"/>
    <lineage>
        <taxon>Bacteria</taxon>
        <taxon>Pseudomonadati</taxon>
        <taxon>Pseudomonadota</taxon>
        <taxon>Gammaproteobacteria</taxon>
        <taxon>Thiotrichales</taxon>
        <taxon>Piscirickettsiaceae</taxon>
        <taxon>Methylophaga</taxon>
    </lineage>
</organism>
<evidence type="ECO:0000256" key="15">
    <source>
        <dbReference type="ARBA" id="ARBA00023284"/>
    </source>
</evidence>
<evidence type="ECO:0000256" key="11">
    <source>
        <dbReference type="ARBA" id="ARBA00023002"/>
    </source>
</evidence>
<dbReference type="InterPro" id="IPR036249">
    <property type="entry name" value="Thioredoxin-like_sf"/>
</dbReference>
<reference evidence="20" key="1">
    <citation type="journal article" date="2014" name="Int. J. Syst. Evol. Microbiol.">
        <title>Complete genome of a new Firmicutes species belonging to the dominant human colonic microbiota ('Ruminococcus bicirculans') reveals two chromosomes and a selective capacity to utilize plant glucans.</title>
        <authorList>
            <consortium name="NISC Comparative Sequencing Program"/>
            <person name="Wegmann U."/>
            <person name="Louis P."/>
            <person name="Goesmann A."/>
            <person name="Henrissat B."/>
            <person name="Duncan S.H."/>
            <person name="Flint H.J."/>
        </authorList>
    </citation>
    <scope>NUCLEOTIDE SEQUENCE</scope>
    <source>
        <strain evidence="20">NBRC 102424</strain>
    </source>
</reference>
<dbReference type="CDD" id="cd02953">
    <property type="entry name" value="DsbDgamma"/>
    <property type="match status" value="1"/>
</dbReference>
<dbReference type="SUPFAM" id="SSF52833">
    <property type="entry name" value="Thioredoxin-like"/>
    <property type="match status" value="1"/>
</dbReference>
<keyword evidence="14 18" id="KW-1015">Disulfide bond</keyword>
<feature type="transmembrane region" description="Helical" evidence="18">
    <location>
        <begin position="312"/>
        <end position="342"/>
    </location>
</feature>
<keyword evidence="9 18" id="KW-0249">Electron transport</keyword>
<feature type="domain" description="Thioredoxin" evidence="19">
    <location>
        <begin position="466"/>
        <end position="604"/>
    </location>
</feature>
<keyword evidence="3 18" id="KW-0813">Transport</keyword>
<keyword evidence="21" id="KW-1185">Reference proteome</keyword>
<dbReference type="Proteomes" id="UP001161423">
    <property type="component" value="Unassembled WGS sequence"/>
</dbReference>
<evidence type="ECO:0000256" key="1">
    <source>
        <dbReference type="ARBA" id="ARBA00004429"/>
    </source>
</evidence>
<evidence type="ECO:0000256" key="13">
    <source>
        <dbReference type="ARBA" id="ARBA00023136"/>
    </source>
</evidence>
<name>A0ABQ5TWI4_9GAMM</name>
<evidence type="ECO:0000256" key="16">
    <source>
        <dbReference type="ARBA" id="ARBA00047388"/>
    </source>
</evidence>
<keyword evidence="10 18" id="KW-1133">Transmembrane helix</keyword>
<evidence type="ECO:0000256" key="18">
    <source>
        <dbReference type="HAMAP-Rule" id="MF_00399"/>
    </source>
</evidence>
<evidence type="ECO:0000256" key="17">
    <source>
        <dbReference type="ARBA" id="ARBA00047804"/>
    </source>
</evidence>
<evidence type="ECO:0000256" key="14">
    <source>
        <dbReference type="ARBA" id="ARBA00023157"/>
    </source>
</evidence>
<evidence type="ECO:0000256" key="4">
    <source>
        <dbReference type="ARBA" id="ARBA00022475"/>
    </source>
</evidence>
<proteinExistence type="inferred from homology"/>
<dbReference type="PANTHER" id="PTHR32234">
    <property type="entry name" value="THIOL:DISULFIDE INTERCHANGE PROTEIN DSBD"/>
    <property type="match status" value="1"/>
</dbReference>
<feature type="transmembrane region" description="Helical" evidence="18">
    <location>
        <begin position="348"/>
        <end position="370"/>
    </location>
</feature>
<dbReference type="InterPro" id="IPR028250">
    <property type="entry name" value="DsbDN"/>
</dbReference>
<feature type="transmembrane region" description="Helical" evidence="18">
    <location>
        <begin position="448"/>
        <end position="469"/>
    </location>
</feature>
<dbReference type="InterPro" id="IPR035671">
    <property type="entry name" value="DsbD_gamma"/>
</dbReference>
<keyword evidence="12 18" id="KW-0520">NAD</keyword>
<dbReference type="Pfam" id="PF02683">
    <property type="entry name" value="DsbD_TM"/>
    <property type="match status" value="1"/>
</dbReference>
<dbReference type="InterPro" id="IPR022910">
    <property type="entry name" value="Thiol_diS_interchange_DbsD"/>
</dbReference>
<protein>
    <recommendedName>
        <fullName evidence="18">Thiol:disulfide interchange protein DsbD</fullName>
        <ecNumber evidence="18">1.8.1.8</ecNumber>
    </recommendedName>
    <alternativeName>
        <fullName evidence="18">Protein-disulfide reductase</fullName>
        <shortName evidence="18">Disulfide reductase</shortName>
    </alternativeName>
</protein>
<keyword evidence="7 18" id="KW-0732">Signal</keyword>
<evidence type="ECO:0000256" key="2">
    <source>
        <dbReference type="ARBA" id="ARBA00007241"/>
    </source>
</evidence>
<evidence type="ECO:0000256" key="5">
    <source>
        <dbReference type="ARBA" id="ARBA00022519"/>
    </source>
</evidence>
<dbReference type="Pfam" id="PF13899">
    <property type="entry name" value="Thioredoxin_7"/>
    <property type="match status" value="1"/>
</dbReference>
<comment type="catalytic activity">
    <reaction evidence="17 18">
        <text>[protein]-dithiol + NADP(+) = [protein]-disulfide + NADPH + H(+)</text>
        <dbReference type="Rhea" id="RHEA:18753"/>
        <dbReference type="Rhea" id="RHEA-COMP:10593"/>
        <dbReference type="Rhea" id="RHEA-COMP:10594"/>
        <dbReference type="ChEBI" id="CHEBI:15378"/>
        <dbReference type="ChEBI" id="CHEBI:29950"/>
        <dbReference type="ChEBI" id="CHEBI:50058"/>
        <dbReference type="ChEBI" id="CHEBI:57783"/>
        <dbReference type="ChEBI" id="CHEBI:58349"/>
        <dbReference type="EC" id="1.8.1.8"/>
    </reaction>
</comment>
<comment type="subcellular location">
    <subcellularLocation>
        <location evidence="1 18">Cell inner membrane</location>
        <topology evidence="1 18">Multi-pass membrane protein</topology>
    </subcellularLocation>
</comment>
<evidence type="ECO:0000256" key="3">
    <source>
        <dbReference type="ARBA" id="ARBA00022448"/>
    </source>
</evidence>
<feature type="transmembrane region" description="Helical" evidence="18">
    <location>
        <begin position="232"/>
        <end position="256"/>
    </location>
</feature>
<dbReference type="InterPro" id="IPR003834">
    <property type="entry name" value="Cyt_c_assmbl_TM_dom"/>
</dbReference>
<sequence length="605" mass="66643" precursor="true">MKKFLFFILLLTVFNAHARSSLFDGLGLGSDEEVPPLVEDAFQFSAEVNDANSILAHWKVLDGNYLYQNKIQFEVVGNDNVKLGQISLPAGENKQDETFGLVQVYHHDLSLIMPIERPEGPSTFTLKARFQGCSEKFGICYPPSEQQVDLALPALSQAPQQKADDAKPIANQLTEQDRIAQKLEQENLGQIILGFIGLGLLLAFTPCIFPMIPILSSIIVGEGEHITTRRAFTLSLVYVLAMSVTYTIAGVITGLLGENLQAMFQNPWIISAFSALFVILALSMFGLYELQLPHTVQHRLHQLSHKQQGGKLMGVAMMGLLSGLIVGPCLAPPLAGTLIFIGQHADPVLGGLALFALSIGMGIPLLIIGTSAGKLLPKAGNWMMFIKSVFGVLLLGLAIWMLERIIPGWLTLILWGGLLIVTAVYLGAFNHLDIDATDLNKLSKGVGLILFIYGAMLMIGGASGSQNVWQPLKAMALSSDKSLVSQHLTFSRISDLNELNRRLASTTQPVMLDFYADWCTECKTMENTTFQDPEVIAAMKNYTLLQLDMTENTQVHQDMLKSLRVFGPPTMLFFDKTGKELKQHRLVGFVKTDTFLDHIKQIQRQ</sequence>
<keyword evidence="8 18" id="KW-0201">Cytochrome c-type biogenesis</keyword>
<comment type="function">
    <text evidence="18">Required to facilitate the formation of correct disulfide bonds in some periplasmic proteins and for the assembly of the periplasmic c-type cytochromes. Acts by transferring electrons from cytoplasmic thioredoxin to the periplasm. This transfer involves a cascade of disulfide bond formation and reduction steps.</text>
</comment>
<comment type="caution">
    <text evidence="18">Lacks conserved residue(s) required for the propagation of feature annotation.</text>
</comment>
<evidence type="ECO:0000256" key="12">
    <source>
        <dbReference type="ARBA" id="ARBA00023027"/>
    </source>
</evidence>
<dbReference type="RefSeq" id="WP_284723378.1">
    <property type="nucleotide sequence ID" value="NZ_BSND01000006.1"/>
</dbReference>
<dbReference type="NCBIfam" id="NF001419">
    <property type="entry name" value="PRK00293.1"/>
    <property type="match status" value="1"/>
</dbReference>
<feature type="chain" id="PRO_5044929005" description="Thiol:disulfide interchange protein DsbD" evidence="18">
    <location>
        <begin position="19"/>
        <end position="605"/>
    </location>
</feature>
<dbReference type="SUPFAM" id="SSF74863">
    <property type="entry name" value="Thiol:disulfide interchange protein DsbD, N-terminal domain (DsbD-alpha)"/>
    <property type="match status" value="1"/>
</dbReference>
<feature type="transmembrane region" description="Helical" evidence="18">
    <location>
        <begin position="191"/>
        <end position="220"/>
    </location>
</feature>
<feature type="signal peptide" evidence="18">
    <location>
        <begin position="1"/>
        <end position="18"/>
    </location>
</feature>
<comment type="catalytic activity">
    <reaction evidence="16 18">
        <text>[protein]-dithiol + NAD(+) = [protein]-disulfide + NADH + H(+)</text>
        <dbReference type="Rhea" id="RHEA:18749"/>
        <dbReference type="Rhea" id="RHEA-COMP:10593"/>
        <dbReference type="Rhea" id="RHEA-COMP:10594"/>
        <dbReference type="ChEBI" id="CHEBI:15378"/>
        <dbReference type="ChEBI" id="CHEBI:29950"/>
        <dbReference type="ChEBI" id="CHEBI:50058"/>
        <dbReference type="ChEBI" id="CHEBI:57540"/>
        <dbReference type="ChEBI" id="CHEBI:57945"/>
        <dbReference type="EC" id="1.8.1.8"/>
    </reaction>
</comment>
<evidence type="ECO:0000313" key="21">
    <source>
        <dbReference type="Proteomes" id="UP001161423"/>
    </source>
</evidence>
<keyword evidence="5 18" id="KW-0997">Cell inner membrane</keyword>
<dbReference type="EMBL" id="BSND01000006">
    <property type="protein sequence ID" value="GLQ00394.1"/>
    <property type="molecule type" value="Genomic_DNA"/>
</dbReference>
<evidence type="ECO:0000313" key="20">
    <source>
        <dbReference type="EMBL" id="GLQ00394.1"/>
    </source>
</evidence>
<keyword evidence="11 18" id="KW-0560">Oxidoreductase</keyword>
<accession>A0ABQ5TWI4</accession>
<keyword evidence="4 18" id="KW-1003">Cell membrane</keyword>
<evidence type="ECO:0000256" key="7">
    <source>
        <dbReference type="ARBA" id="ARBA00022729"/>
    </source>
</evidence>
<dbReference type="HAMAP" id="MF_00399">
    <property type="entry name" value="DbsD"/>
    <property type="match status" value="1"/>
</dbReference>
<dbReference type="Pfam" id="PF11412">
    <property type="entry name" value="DsbD_N"/>
    <property type="match status" value="1"/>
</dbReference>
<feature type="transmembrane region" description="Helical" evidence="18">
    <location>
        <begin position="382"/>
        <end position="402"/>
    </location>
</feature>
<comment type="caution">
    <text evidence="20">The sequence shown here is derived from an EMBL/GenBank/DDBJ whole genome shotgun (WGS) entry which is preliminary data.</text>
</comment>
<dbReference type="PROSITE" id="PS51352">
    <property type="entry name" value="THIOREDOXIN_2"/>
    <property type="match status" value="1"/>
</dbReference>
<dbReference type="PANTHER" id="PTHR32234:SF0">
    <property type="entry name" value="THIOL:DISULFIDE INTERCHANGE PROTEIN DSBD"/>
    <property type="match status" value="1"/>
</dbReference>
<reference evidence="20" key="2">
    <citation type="submission" date="2023-01" db="EMBL/GenBank/DDBJ databases">
        <title>Draft genome sequence of Methylophaga thalassica strain NBRC 102424.</title>
        <authorList>
            <person name="Sun Q."/>
            <person name="Mori K."/>
        </authorList>
    </citation>
    <scope>NUCLEOTIDE SEQUENCE</scope>
    <source>
        <strain evidence="20">NBRC 102424</strain>
    </source>
</reference>
<keyword evidence="13 18" id="KW-0472">Membrane</keyword>
<dbReference type="Gene3D" id="3.40.30.10">
    <property type="entry name" value="Glutaredoxin"/>
    <property type="match status" value="1"/>
</dbReference>
<gene>
    <name evidence="18 20" type="primary">dsbD</name>
    <name evidence="20" type="ORF">GCM10007891_22470</name>
</gene>
<dbReference type="InterPro" id="IPR036929">
    <property type="entry name" value="DsbDN_sf"/>
</dbReference>
<evidence type="ECO:0000256" key="10">
    <source>
        <dbReference type="ARBA" id="ARBA00022989"/>
    </source>
</evidence>
<dbReference type="EC" id="1.8.1.8" evidence="18"/>
<feature type="transmembrane region" description="Helical" evidence="18">
    <location>
        <begin position="268"/>
        <end position="291"/>
    </location>
</feature>
<keyword evidence="6 18" id="KW-0812">Transmembrane</keyword>
<feature type="disulfide bond" description="Redox-active" evidence="18">
    <location>
        <begin position="207"/>
        <end position="329"/>
    </location>
</feature>
<feature type="transmembrane region" description="Helical" evidence="18">
    <location>
        <begin position="408"/>
        <end position="428"/>
    </location>
</feature>
<evidence type="ECO:0000256" key="6">
    <source>
        <dbReference type="ARBA" id="ARBA00022692"/>
    </source>
</evidence>
<keyword evidence="15 18" id="KW-0676">Redox-active center</keyword>
<feature type="disulfide bond" description="Redox-active" evidence="18">
    <location>
        <begin position="519"/>
        <end position="522"/>
    </location>
</feature>
<evidence type="ECO:0000259" key="19">
    <source>
        <dbReference type="PROSITE" id="PS51352"/>
    </source>
</evidence>
<dbReference type="InterPro" id="IPR013766">
    <property type="entry name" value="Thioredoxin_domain"/>
</dbReference>
<evidence type="ECO:0000256" key="8">
    <source>
        <dbReference type="ARBA" id="ARBA00022748"/>
    </source>
</evidence>
<evidence type="ECO:0000256" key="9">
    <source>
        <dbReference type="ARBA" id="ARBA00022982"/>
    </source>
</evidence>
<comment type="similarity">
    <text evidence="2 18">Belongs to the thioredoxin family. DsbD subfamily.</text>
</comment>